<evidence type="ECO:0000259" key="8">
    <source>
        <dbReference type="Pfam" id="PF04024"/>
    </source>
</evidence>
<accession>A0ABY1JQM1</accession>
<feature type="domain" description="Phage shock protein PspC N-terminal" evidence="8">
    <location>
        <begin position="3"/>
        <end position="60"/>
    </location>
</feature>
<keyword evidence="5 7" id="KW-0472">Membrane</keyword>
<evidence type="ECO:0000313" key="9">
    <source>
        <dbReference type="EMBL" id="SIQ61640.1"/>
    </source>
</evidence>
<name>A0ABY1JQM1_9BACL</name>
<evidence type="ECO:0000256" key="1">
    <source>
        <dbReference type="ARBA" id="ARBA00004162"/>
    </source>
</evidence>
<dbReference type="InterPro" id="IPR052027">
    <property type="entry name" value="PspC"/>
</dbReference>
<dbReference type="EMBL" id="FTNK01000003">
    <property type="protein sequence ID" value="SIQ61640.1"/>
    <property type="molecule type" value="Genomic_DNA"/>
</dbReference>
<dbReference type="Pfam" id="PF04024">
    <property type="entry name" value="PspC"/>
    <property type="match status" value="1"/>
</dbReference>
<evidence type="ECO:0000313" key="10">
    <source>
        <dbReference type="Proteomes" id="UP000186666"/>
    </source>
</evidence>
<evidence type="ECO:0000256" key="5">
    <source>
        <dbReference type="ARBA" id="ARBA00023136"/>
    </source>
</evidence>
<feature type="transmembrane region" description="Helical" evidence="7">
    <location>
        <begin position="35"/>
        <end position="57"/>
    </location>
</feature>
<dbReference type="InterPro" id="IPR007168">
    <property type="entry name" value="Phageshock_PspC_N"/>
</dbReference>
<dbReference type="PANTHER" id="PTHR33885:SF3">
    <property type="entry name" value="PHAGE SHOCK PROTEIN C"/>
    <property type="match status" value="1"/>
</dbReference>
<proteinExistence type="predicted"/>
<feature type="compositionally biased region" description="Polar residues" evidence="6">
    <location>
        <begin position="83"/>
        <end position="93"/>
    </location>
</feature>
<evidence type="ECO:0000256" key="4">
    <source>
        <dbReference type="ARBA" id="ARBA00022989"/>
    </source>
</evidence>
<feature type="compositionally biased region" description="Low complexity" evidence="6">
    <location>
        <begin position="99"/>
        <end position="110"/>
    </location>
</feature>
<keyword evidence="2" id="KW-1003">Cell membrane</keyword>
<organism evidence="9 10">
    <name type="scientific">Paenibacillus macquariensis</name>
    <dbReference type="NCBI Taxonomy" id="948756"/>
    <lineage>
        <taxon>Bacteria</taxon>
        <taxon>Bacillati</taxon>
        <taxon>Bacillota</taxon>
        <taxon>Bacilli</taxon>
        <taxon>Bacillales</taxon>
        <taxon>Paenibacillaceae</taxon>
        <taxon>Paenibacillus</taxon>
    </lineage>
</organism>
<feature type="region of interest" description="Disordered" evidence="6">
    <location>
        <begin position="67"/>
        <end position="110"/>
    </location>
</feature>
<keyword evidence="10" id="KW-1185">Reference proteome</keyword>
<reference evidence="9 10" key="1">
    <citation type="submission" date="2017-01" db="EMBL/GenBank/DDBJ databases">
        <authorList>
            <person name="Varghese N."/>
            <person name="Submissions S."/>
        </authorList>
    </citation>
    <scope>NUCLEOTIDE SEQUENCE [LARGE SCALE GENOMIC DNA]</scope>
    <source>
        <strain evidence="9 10">ATCC 23464</strain>
    </source>
</reference>
<evidence type="ECO:0000256" key="3">
    <source>
        <dbReference type="ARBA" id="ARBA00022692"/>
    </source>
</evidence>
<keyword evidence="4 7" id="KW-1133">Transmembrane helix</keyword>
<dbReference type="PANTHER" id="PTHR33885">
    <property type="entry name" value="PHAGE SHOCK PROTEIN C"/>
    <property type="match status" value="1"/>
</dbReference>
<dbReference type="Proteomes" id="UP000186666">
    <property type="component" value="Unassembled WGS sequence"/>
</dbReference>
<evidence type="ECO:0000256" key="2">
    <source>
        <dbReference type="ARBA" id="ARBA00022475"/>
    </source>
</evidence>
<sequence length="147" mass="16104">MSKLYRSSRNKMVTGLCGGLSEVFGIDATILRILVFISIPFSGGTTLFIYLIAALVIPKEGVPPFNSYGNGHSNHGPGGHYTNGDSYRNNNVGYGSEFNNSNANSGGYNNVRSSDLDDMMKDIEKKALKKEVEELKIKLSRYEKGEV</sequence>
<evidence type="ECO:0000256" key="6">
    <source>
        <dbReference type="SAM" id="MobiDB-lite"/>
    </source>
</evidence>
<dbReference type="RefSeq" id="WP_068581981.1">
    <property type="nucleotide sequence ID" value="NZ_FTNK01000003.1"/>
</dbReference>
<evidence type="ECO:0000256" key="7">
    <source>
        <dbReference type="SAM" id="Phobius"/>
    </source>
</evidence>
<protein>
    <submittedName>
        <fullName evidence="9">Phage shock protein C (PspC) family protein</fullName>
    </submittedName>
</protein>
<keyword evidence="3 7" id="KW-0812">Transmembrane</keyword>
<gene>
    <name evidence="9" type="ORF">SAMN05421578_10315</name>
</gene>
<comment type="caution">
    <text evidence="9">The sequence shown here is derived from an EMBL/GenBank/DDBJ whole genome shotgun (WGS) entry which is preliminary data.</text>
</comment>
<comment type="subcellular location">
    <subcellularLocation>
        <location evidence="1">Cell membrane</location>
        <topology evidence="1">Single-pass membrane protein</topology>
    </subcellularLocation>
</comment>